<evidence type="ECO:0000259" key="1">
    <source>
        <dbReference type="Pfam" id="PF09414"/>
    </source>
</evidence>
<dbReference type="AlphaFoldDB" id="A0A0G0PGM0"/>
<proteinExistence type="predicted"/>
<gene>
    <name evidence="2" type="ORF">UT24_C0050G0009</name>
</gene>
<reference evidence="2 3" key="1">
    <citation type="journal article" date="2015" name="Nature">
        <title>rRNA introns, odd ribosomes, and small enigmatic genomes across a large radiation of phyla.</title>
        <authorList>
            <person name="Brown C.T."/>
            <person name="Hug L.A."/>
            <person name="Thomas B.C."/>
            <person name="Sharon I."/>
            <person name="Castelle C.J."/>
            <person name="Singh A."/>
            <person name="Wilkins M.J."/>
            <person name="Williams K.H."/>
            <person name="Banfield J.F."/>
        </authorList>
    </citation>
    <scope>NUCLEOTIDE SEQUENCE [LARGE SCALE GENOMIC DNA]</scope>
</reference>
<dbReference type="Pfam" id="PF21189">
    <property type="entry name" value="PHA02142"/>
    <property type="match status" value="1"/>
</dbReference>
<comment type="caution">
    <text evidence="2">The sequence shown here is derived from an EMBL/GenBank/DDBJ whole genome shotgun (WGS) entry which is preliminary data.</text>
</comment>
<accession>A0A0G0PGM0</accession>
<dbReference type="Gene3D" id="3.30.470.30">
    <property type="entry name" value="DNA ligase/mRNA capping enzyme"/>
    <property type="match status" value="1"/>
</dbReference>
<feature type="domain" description="RNA ligase" evidence="1">
    <location>
        <begin position="171"/>
        <end position="283"/>
    </location>
</feature>
<name>A0A0G0PGM0_9BACT</name>
<feature type="non-terminal residue" evidence="2">
    <location>
        <position position="291"/>
    </location>
</feature>
<dbReference type="STRING" id="1618574.UT24_C0050G0009"/>
<dbReference type="NCBIfam" id="TIGR02306">
    <property type="entry name" value="RNA_lig_DRB0094"/>
    <property type="match status" value="1"/>
</dbReference>
<dbReference type="Pfam" id="PF09414">
    <property type="entry name" value="RNA_ligase"/>
    <property type="match status" value="1"/>
</dbReference>
<dbReference type="InterPro" id="IPR021122">
    <property type="entry name" value="RNA_ligase_dom_REL/Rnl2"/>
</dbReference>
<dbReference type="EMBL" id="LBWB01000050">
    <property type="protein sequence ID" value="KKQ97254.1"/>
    <property type="molecule type" value="Genomic_DNA"/>
</dbReference>
<dbReference type="InterPro" id="IPR012646">
    <property type="entry name" value="RNA_ligase_DRB0094"/>
</dbReference>
<dbReference type="Proteomes" id="UP000033881">
    <property type="component" value="Unassembled WGS sequence"/>
</dbReference>
<dbReference type="SUPFAM" id="SSF56091">
    <property type="entry name" value="DNA ligase/mRNA capping enzyme, catalytic domain"/>
    <property type="match status" value="1"/>
</dbReference>
<evidence type="ECO:0000313" key="3">
    <source>
        <dbReference type="Proteomes" id="UP000033881"/>
    </source>
</evidence>
<sequence length="291" mass="32886">MSGIDILTNGGCTLKMERKLASIQTINNIRPIEGADKIERASVFGWETVIKKGEFKEGDKCVFFEIDSILPSQCDWTNFMSARKFRVKTVKIKGQLSQGLALPVLNVFDNDSFDVGEDVTTRLGITKYKPPLLSLAQQKECAGVFPSEIPKTDEIRIQSAPKLLEEIENVPLVATVKLDGMSGTFYKKDGTLHVCSRNWELKEGINAYWRVAKKYNLINILPEGIAVQGEVCGPGIQKNRLNLKEEDLFVFNVYDISIRHFLDNEDARKWCNERCLVSVPVAYMWEQGKET</sequence>
<evidence type="ECO:0000313" key="2">
    <source>
        <dbReference type="EMBL" id="KKQ97254.1"/>
    </source>
</evidence>
<organism evidence="2 3">
    <name type="scientific">Candidatus Woesebacteria bacterium GW2011_GWB1_39_12</name>
    <dbReference type="NCBI Taxonomy" id="1618574"/>
    <lineage>
        <taxon>Bacteria</taxon>
        <taxon>Candidatus Woeseibacteriota</taxon>
    </lineage>
</organism>
<protein>
    <recommendedName>
        <fullName evidence="1">RNA ligase domain-containing protein</fullName>
    </recommendedName>
</protein>